<protein>
    <submittedName>
        <fullName evidence="2">Uncharacterized protein</fullName>
    </submittedName>
</protein>
<accession>A0A4R5LVT6</accession>
<feature type="chain" id="PRO_5020957997" evidence="1">
    <location>
        <begin position="20"/>
        <end position="119"/>
    </location>
</feature>
<dbReference type="RefSeq" id="WP_133210078.1">
    <property type="nucleotide sequence ID" value="NZ_SMSE01000001.1"/>
</dbReference>
<proteinExistence type="predicted"/>
<reference evidence="2 3" key="1">
    <citation type="submission" date="2019-03" db="EMBL/GenBank/DDBJ databases">
        <title>Seongchinamella monodicae gen. nov., sp. nov., a novel member of the Gammaproteobacteria isolated from a tidal mudflat of beach.</title>
        <authorList>
            <person name="Yang H.G."/>
            <person name="Kang J.W."/>
            <person name="Lee S.D."/>
        </authorList>
    </citation>
    <scope>NUCLEOTIDE SEQUENCE [LARGE SCALE GENOMIC DNA]</scope>
    <source>
        <strain evidence="2 3">GH4-78</strain>
    </source>
</reference>
<name>A0A4R5LVT6_9GAMM</name>
<feature type="signal peptide" evidence="1">
    <location>
        <begin position="1"/>
        <end position="19"/>
    </location>
</feature>
<dbReference type="OrthoDB" id="5736119at2"/>
<comment type="caution">
    <text evidence="2">The sequence shown here is derived from an EMBL/GenBank/DDBJ whole genome shotgun (WGS) entry which is preliminary data.</text>
</comment>
<keyword evidence="3" id="KW-1185">Reference proteome</keyword>
<keyword evidence="1" id="KW-0732">Signal</keyword>
<dbReference type="Proteomes" id="UP000295554">
    <property type="component" value="Unassembled WGS sequence"/>
</dbReference>
<gene>
    <name evidence="2" type="ORF">E2F43_04680</name>
</gene>
<evidence type="ECO:0000313" key="2">
    <source>
        <dbReference type="EMBL" id="TDG15530.1"/>
    </source>
</evidence>
<evidence type="ECO:0000256" key="1">
    <source>
        <dbReference type="SAM" id="SignalP"/>
    </source>
</evidence>
<evidence type="ECO:0000313" key="3">
    <source>
        <dbReference type="Proteomes" id="UP000295554"/>
    </source>
</evidence>
<sequence length="119" mass="13035">MRNMVIAAALAGTFFSQQAASLSLAPEEFLASRQLACVLAEQSLGYLSETEYGARTHTVLDGFDDTERDTILAKALGYMDGLMFSIDEGDDDQVHGRLRSYVESSDCESSEYYQATVSL</sequence>
<organism evidence="2 3">
    <name type="scientific">Seongchinamella unica</name>
    <dbReference type="NCBI Taxonomy" id="2547392"/>
    <lineage>
        <taxon>Bacteria</taxon>
        <taxon>Pseudomonadati</taxon>
        <taxon>Pseudomonadota</taxon>
        <taxon>Gammaproteobacteria</taxon>
        <taxon>Cellvibrionales</taxon>
        <taxon>Halieaceae</taxon>
        <taxon>Seongchinamella</taxon>
    </lineage>
</organism>
<dbReference type="AlphaFoldDB" id="A0A4R5LVT6"/>
<dbReference type="EMBL" id="SMSE01000001">
    <property type="protein sequence ID" value="TDG15530.1"/>
    <property type="molecule type" value="Genomic_DNA"/>
</dbReference>